<keyword evidence="7" id="KW-1185">Reference proteome</keyword>
<evidence type="ECO:0000256" key="3">
    <source>
        <dbReference type="ARBA" id="ARBA00023002"/>
    </source>
</evidence>
<dbReference type="NCBIfam" id="TIGR00239">
    <property type="entry name" value="2oxo_dh_E1"/>
    <property type="match status" value="1"/>
</dbReference>
<evidence type="ECO:0000313" key="7">
    <source>
        <dbReference type="Proteomes" id="UP000054248"/>
    </source>
</evidence>
<evidence type="ECO:0000313" key="6">
    <source>
        <dbReference type="EMBL" id="KIO24447.1"/>
    </source>
</evidence>
<dbReference type="Gene3D" id="3.40.50.970">
    <property type="match status" value="1"/>
</dbReference>
<dbReference type="PANTHER" id="PTHR23152">
    <property type="entry name" value="2-OXOGLUTARATE DEHYDROGENASE"/>
    <property type="match status" value="1"/>
</dbReference>
<dbReference type="PANTHER" id="PTHR23152:SF4">
    <property type="entry name" value="2-OXOADIPATE DEHYDROGENASE COMPLEX COMPONENT E1"/>
    <property type="match status" value="1"/>
</dbReference>
<dbReference type="AlphaFoldDB" id="A0A0C3LSV5"/>
<accession>A0A0C3LSV5</accession>
<evidence type="ECO:0000256" key="4">
    <source>
        <dbReference type="ARBA" id="ARBA00023052"/>
    </source>
</evidence>
<keyword evidence="3" id="KW-0560">Oxidoreductase</keyword>
<dbReference type="Gene3D" id="3.40.50.12470">
    <property type="match status" value="1"/>
</dbReference>
<sequence>MLTGRKLMSKDTPSELANRSSNAALLRYVDSVRQHGHRAAKIDPLDLLERDPVHALDPRRYGLEDMEKEYSVHGILWNQQMPEGPEGGERPESESWKLKDIVEFLRAVYVGRIAYEFMHSPSKSERIWFTHLLESRGPPIGDAMERETKRRMWELLARSETFDHFLQAKFPNLKRYGLEGAESMLPALDTLFQTSAHAGISSILLCMPHRGRLSLLTDLLQFSPTALFHKIKGGSEVPEGIGATGDVISHLASSPNLKYGDKQVQVSLLQNPSHLEAINPVALGKARAKQYSMIRDSSPDCALGDKVMCVQLHGDAAFAGQGVVMETLGLSNLPHYTTGGSIHIVVNIGYTTPATGARSSFYCSDIGKMINAPVLHVNGDYPEDVARAVNIAFAYRNFFRKDIIIDLMCYRQWGHNELDEPSYTSPKMYKLIRSRPSVPKMYEEKLISEGTLSTEDAKSQRGAYKSHLESCLQAVESYSPPPVQHTKQWKNVVWPASTQANGNPETGVESMTLTKVGKSSVEVPEKFSMHPRLQRHVKHRLTSLEKGTGLDWGTAEALAFGSLLLDGYDVRISGQDVGRGTFSQRHAMLVDQETERVAVPLNSLSDSRKLELANSSLSEMAVLGFEYGVSWERPDILPIWEAQFGDFFNGSQVIIDTFISSSETKWMKQSGLVMLLPHGLDGAGPEHSSSRIERMLQGDAAQARNVNMHVTYPTTPAQYFHLLRRQMMRNYRKPLIVAAPKGLLRLPAASSSLDDMKPGTRFQPVLSTFGEGQVERVILLSGKLYYDLAKEVTTRGLADRVAVIRLEELCPFPFFELADALRPFVATATDFIWIQEEPRNQGAWGHVSERLRAVFASLKLGGKVKQVQYRGRSESAVPATGVAKWHAAEHAGLLRGAFEGL</sequence>
<dbReference type="NCBIfam" id="NF008907">
    <property type="entry name" value="PRK12270.1"/>
    <property type="match status" value="1"/>
</dbReference>
<dbReference type="HOGENOM" id="CLU_004709_1_0_1"/>
<dbReference type="SMART" id="SM00861">
    <property type="entry name" value="Transket_pyr"/>
    <property type="match status" value="1"/>
</dbReference>
<proteinExistence type="inferred from homology"/>
<dbReference type="NCBIfam" id="NF006914">
    <property type="entry name" value="PRK09404.1"/>
    <property type="match status" value="1"/>
</dbReference>
<evidence type="ECO:0000256" key="1">
    <source>
        <dbReference type="ARBA" id="ARBA00001964"/>
    </source>
</evidence>
<dbReference type="InterPro" id="IPR011603">
    <property type="entry name" value="2oxoglutarate_DH_E1"/>
</dbReference>
<dbReference type="SUPFAM" id="SSF52518">
    <property type="entry name" value="Thiamin diphosphate-binding fold (THDP-binding)"/>
    <property type="match status" value="2"/>
</dbReference>
<dbReference type="InterPro" id="IPR029061">
    <property type="entry name" value="THDP-binding"/>
</dbReference>
<dbReference type="Gene3D" id="3.40.50.11610">
    <property type="entry name" value="Multifunctional 2-oxoglutarate metabolism enzyme, C-terminal domain"/>
    <property type="match status" value="1"/>
</dbReference>
<dbReference type="STRING" id="1051891.A0A0C3LSV5"/>
<dbReference type="InterPro" id="IPR005475">
    <property type="entry name" value="Transketolase-like_Pyr-bd"/>
</dbReference>
<dbReference type="Proteomes" id="UP000054248">
    <property type="component" value="Unassembled WGS sequence"/>
</dbReference>
<organism evidence="6 7">
    <name type="scientific">Tulasnella calospora MUT 4182</name>
    <dbReference type="NCBI Taxonomy" id="1051891"/>
    <lineage>
        <taxon>Eukaryota</taxon>
        <taxon>Fungi</taxon>
        <taxon>Dikarya</taxon>
        <taxon>Basidiomycota</taxon>
        <taxon>Agaricomycotina</taxon>
        <taxon>Agaricomycetes</taxon>
        <taxon>Cantharellales</taxon>
        <taxon>Tulasnellaceae</taxon>
        <taxon>Tulasnella</taxon>
    </lineage>
</organism>
<feature type="domain" description="Transketolase-like pyrimidine-binding" evidence="5">
    <location>
        <begin position="550"/>
        <end position="746"/>
    </location>
</feature>
<keyword evidence="4" id="KW-0786">Thiamine pyrophosphate</keyword>
<gene>
    <name evidence="6" type="ORF">M407DRAFT_212813</name>
</gene>
<evidence type="ECO:0000259" key="5">
    <source>
        <dbReference type="SMART" id="SM00861"/>
    </source>
</evidence>
<dbReference type="InterPro" id="IPR042179">
    <property type="entry name" value="KGD_C_sf"/>
</dbReference>
<dbReference type="GO" id="GO:0006091">
    <property type="term" value="P:generation of precursor metabolites and energy"/>
    <property type="evidence" value="ECO:0007669"/>
    <property type="project" value="UniProtKB-ARBA"/>
</dbReference>
<dbReference type="PIRSF" id="PIRSF000157">
    <property type="entry name" value="Oxoglu_dh_E1"/>
    <property type="match status" value="1"/>
</dbReference>
<dbReference type="InterPro" id="IPR001017">
    <property type="entry name" value="DH_E1"/>
</dbReference>
<comment type="similarity">
    <text evidence="2">Belongs to the alpha-ketoglutarate dehydrogenase family.</text>
</comment>
<dbReference type="InterPro" id="IPR031717">
    <property type="entry name" value="ODO-1/KGD_C"/>
</dbReference>
<dbReference type="OrthoDB" id="413077at2759"/>
<dbReference type="GO" id="GO:0016624">
    <property type="term" value="F:oxidoreductase activity, acting on the aldehyde or oxo group of donors, disulfide as acceptor"/>
    <property type="evidence" value="ECO:0007669"/>
    <property type="project" value="InterPro"/>
</dbReference>
<dbReference type="EMBL" id="KN823061">
    <property type="protein sequence ID" value="KIO24447.1"/>
    <property type="molecule type" value="Genomic_DNA"/>
</dbReference>
<comment type="cofactor">
    <cofactor evidence="1">
        <name>thiamine diphosphate</name>
        <dbReference type="ChEBI" id="CHEBI:58937"/>
    </cofactor>
</comment>
<dbReference type="CDD" id="cd02016">
    <property type="entry name" value="TPP_E1_OGDC_like"/>
    <property type="match status" value="1"/>
</dbReference>
<dbReference type="Pfam" id="PF00676">
    <property type="entry name" value="E1_dh"/>
    <property type="match status" value="1"/>
</dbReference>
<dbReference type="Pfam" id="PF02779">
    <property type="entry name" value="Transket_pyr"/>
    <property type="match status" value="1"/>
</dbReference>
<reference evidence="6 7" key="1">
    <citation type="submission" date="2014-04" db="EMBL/GenBank/DDBJ databases">
        <authorList>
            <consortium name="DOE Joint Genome Institute"/>
            <person name="Kuo A."/>
            <person name="Girlanda M."/>
            <person name="Perotto S."/>
            <person name="Kohler A."/>
            <person name="Nagy L.G."/>
            <person name="Floudas D."/>
            <person name="Copeland A."/>
            <person name="Barry K.W."/>
            <person name="Cichocki N."/>
            <person name="Veneault-Fourrey C."/>
            <person name="LaButti K."/>
            <person name="Lindquist E.A."/>
            <person name="Lipzen A."/>
            <person name="Lundell T."/>
            <person name="Morin E."/>
            <person name="Murat C."/>
            <person name="Sun H."/>
            <person name="Tunlid A."/>
            <person name="Henrissat B."/>
            <person name="Grigoriev I.V."/>
            <person name="Hibbett D.S."/>
            <person name="Martin F."/>
            <person name="Nordberg H.P."/>
            <person name="Cantor M.N."/>
            <person name="Hua S.X."/>
        </authorList>
    </citation>
    <scope>NUCLEOTIDE SEQUENCE [LARGE SCALE GENOMIC DNA]</scope>
    <source>
        <strain evidence="6 7">MUT 4182</strain>
    </source>
</reference>
<name>A0A0C3LSV5_9AGAM</name>
<evidence type="ECO:0000256" key="2">
    <source>
        <dbReference type="ARBA" id="ARBA00006936"/>
    </source>
</evidence>
<dbReference type="Gene3D" id="1.10.287.1150">
    <property type="entry name" value="TPP helical domain"/>
    <property type="match status" value="1"/>
</dbReference>
<protein>
    <recommendedName>
        <fullName evidence="5">Transketolase-like pyrimidine-binding domain-containing protein</fullName>
    </recommendedName>
</protein>
<dbReference type="GO" id="GO:0030976">
    <property type="term" value="F:thiamine pyrophosphate binding"/>
    <property type="evidence" value="ECO:0007669"/>
    <property type="project" value="InterPro"/>
</dbReference>
<dbReference type="Pfam" id="PF16870">
    <property type="entry name" value="OxoGdeHyase_C"/>
    <property type="match status" value="1"/>
</dbReference>
<reference evidence="7" key="2">
    <citation type="submission" date="2015-01" db="EMBL/GenBank/DDBJ databases">
        <title>Evolutionary Origins and Diversification of the Mycorrhizal Mutualists.</title>
        <authorList>
            <consortium name="DOE Joint Genome Institute"/>
            <consortium name="Mycorrhizal Genomics Consortium"/>
            <person name="Kohler A."/>
            <person name="Kuo A."/>
            <person name="Nagy L.G."/>
            <person name="Floudas D."/>
            <person name="Copeland A."/>
            <person name="Barry K.W."/>
            <person name="Cichocki N."/>
            <person name="Veneault-Fourrey C."/>
            <person name="LaButti K."/>
            <person name="Lindquist E.A."/>
            <person name="Lipzen A."/>
            <person name="Lundell T."/>
            <person name="Morin E."/>
            <person name="Murat C."/>
            <person name="Riley R."/>
            <person name="Ohm R."/>
            <person name="Sun H."/>
            <person name="Tunlid A."/>
            <person name="Henrissat B."/>
            <person name="Grigoriev I.V."/>
            <person name="Hibbett D.S."/>
            <person name="Martin F."/>
        </authorList>
    </citation>
    <scope>NUCLEOTIDE SEQUENCE [LARGE SCALE GENOMIC DNA]</scope>
    <source>
        <strain evidence="7">MUT 4182</strain>
    </source>
</reference>